<feature type="compositionally biased region" description="Pro residues" evidence="1">
    <location>
        <begin position="81"/>
        <end position="97"/>
    </location>
</feature>
<evidence type="ECO:0000313" key="3">
    <source>
        <dbReference type="Proteomes" id="UP000566819"/>
    </source>
</evidence>
<gene>
    <name evidence="2" type="ORF">G7Y89_g4617</name>
</gene>
<proteinExistence type="predicted"/>
<feature type="region of interest" description="Disordered" evidence="1">
    <location>
        <begin position="48"/>
        <end position="99"/>
    </location>
</feature>
<evidence type="ECO:0000256" key="1">
    <source>
        <dbReference type="SAM" id="MobiDB-lite"/>
    </source>
</evidence>
<dbReference type="AlphaFoldDB" id="A0A8H4RS42"/>
<dbReference type="Proteomes" id="UP000566819">
    <property type="component" value="Unassembled WGS sequence"/>
</dbReference>
<name>A0A8H4RS42_9HELO</name>
<keyword evidence="3" id="KW-1185">Reference proteome</keyword>
<evidence type="ECO:0000313" key="2">
    <source>
        <dbReference type="EMBL" id="KAF4633502.1"/>
    </source>
</evidence>
<reference evidence="2 3" key="1">
    <citation type="submission" date="2020-03" db="EMBL/GenBank/DDBJ databases">
        <title>Draft Genome Sequence of Cudoniella acicularis.</title>
        <authorList>
            <person name="Buettner E."/>
            <person name="Kellner H."/>
        </authorList>
    </citation>
    <scope>NUCLEOTIDE SEQUENCE [LARGE SCALE GENOMIC DNA]</scope>
    <source>
        <strain evidence="2 3">DSM 108380</strain>
    </source>
</reference>
<sequence>MVTLDDDELQCNVDSFRIKAETSGLAYVNLNIGNSSWEEGKENCLTEYGNGGDVKGIDDDDVTGKNDSDETGTEPSRYDEPGPPISRPIPPEGPPPDGCYYGIYTISSLDATKVVRTLEVSPT</sequence>
<dbReference type="OrthoDB" id="538223at2759"/>
<accession>A0A8H4RS42</accession>
<organism evidence="2 3">
    <name type="scientific">Cudoniella acicularis</name>
    <dbReference type="NCBI Taxonomy" id="354080"/>
    <lineage>
        <taxon>Eukaryota</taxon>
        <taxon>Fungi</taxon>
        <taxon>Dikarya</taxon>
        <taxon>Ascomycota</taxon>
        <taxon>Pezizomycotina</taxon>
        <taxon>Leotiomycetes</taxon>
        <taxon>Helotiales</taxon>
        <taxon>Tricladiaceae</taxon>
        <taxon>Cudoniella</taxon>
    </lineage>
</organism>
<protein>
    <submittedName>
        <fullName evidence="2">Uncharacterized protein</fullName>
    </submittedName>
</protein>
<comment type="caution">
    <text evidence="2">The sequence shown here is derived from an EMBL/GenBank/DDBJ whole genome shotgun (WGS) entry which is preliminary data.</text>
</comment>
<dbReference type="EMBL" id="JAAMPI010000254">
    <property type="protein sequence ID" value="KAF4633502.1"/>
    <property type="molecule type" value="Genomic_DNA"/>
</dbReference>